<reference evidence="2" key="1">
    <citation type="submission" date="2024-06" db="EMBL/GenBank/DDBJ databases">
        <title>Methylostella associata gen. nov., sp. nov., a novel Ancalomicrobiaceae-affiliated facultatively methylotrophic bacteria that feed on methanotrophs of the genus Methylococcus.</title>
        <authorList>
            <person name="Saltykova V."/>
            <person name="Danilova O.V."/>
            <person name="Oshkin I.Y."/>
            <person name="Belova S.E."/>
            <person name="Pimenov N.V."/>
            <person name="Dedysh S.N."/>
        </authorList>
    </citation>
    <scope>NUCLEOTIDE SEQUENCE</scope>
    <source>
        <strain evidence="2">S20</strain>
    </source>
</reference>
<name>A0AAU7XAN3_9HYPH</name>
<evidence type="ECO:0000313" key="2">
    <source>
        <dbReference type="EMBL" id="XBY45187.1"/>
    </source>
</evidence>
<sequence>MRSARLAAAALAVAMLGLSAAHAQQGAEAVPPKYSVVVTLSAKAAAKMTATKEQTVVDVTYSGDPNAAGKKKVTEFGILLGEEQVKLGPTGGTVAFVGKGFKPAEVKFIKPGSAKVLVNVFSARLGNEDNLLDCGLFEGSFAEAAAKPVAIACKLIGEP</sequence>
<accession>A0AAU7XAN3</accession>
<dbReference type="AlphaFoldDB" id="A0AAU7XAN3"/>
<proteinExistence type="predicted"/>
<evidence type="ECO:0008006" key="3">
    <source>
        <dbReference type="Google" id="ProtNLM"/>
    </source>
</evidence>
<gene>
    <name evidence="2" type="ORF">ABS361_02520</name>
</gene>
<keyword evidence="1" id="KW-0732">Signal</keyword>
<dbReference type="RefSeq" id="WP_407050277.1">
    <property type="nucleotide sequence ID" value="NZ_CP158568.1"/>
</dbReference>
<dbReference type="EMBL" id="CP158568">
    <property type="protein sequence ID" value="XBY45187.1"/>
    <property type="molecule type" value="Genomic_DNA"/>
</dbReference>
<evidence type="ECO:0000256" key="1">
    <source>
        <dbReference type="SAM" id="SignalP"/>
    </source>
</evidence>
<feature type="signal peptide" evidence="1">
    <location>
        <begin position="1"/>
        <end position="23"/>
    </location>
</feature>
<organism evidence="2">
    <name type="scientific">Methyloraptor flagellatus</name>
    <dbReference type="NCBI Taxonomy" id="3162530"/>
    <lineage>
        <taxon>Bacteria</taxon>
        <taxon>Pseudomonadati</taxon>
        <taxon>Pseudomonadota</taxon>
        <taxon>Alphaproteobacteria</taxon>
        <taxon>Hyphomicrobiales</taxon>
        <taxon>Ancalomicrobiaceae</taxon>
        <taxon>Methyloraptor</taxon>
    </lineage>
</organism>
<protein>
    <recommendedName>
        <fullName evidence="3">Carboxypeptidase regulatory-like domain-containing protein</fullName>
    </recommendedName>
</protein>
<feature type="chain" id="PRO_5043627556" description="Carboxypeptidase regulatory-like domain-containing protein" evidence="1">
    <location>
        <begin position="24"/>
        <end position="159"/>
    </location>
</feature>
<dbReference type="KEGG" id="mflg:ABS361_02520"/>